<gene>
    <name evidence="1" type="ORF">Nepgr_008083</name>
</gene>
<sequence>MHRLEWLRGSHLSRRNQKEMALPRLYNPIERAPAFARFQETRFSNFQQHFQLEEHITAESQMMLLGIQQHNANGIATQLCHTEIKQLSHTAR</sequence>
<reference evidence="1" key="1">
    <citation type="submission" date="2023-05" db="EMBL/GenBank/DDBJ databases">
        <title>Nepenthes gracilis genome sequencing.</title>
        <authorList>
            <person name="Fukushima K."/>
        </authorList>
    </citation>
    <scope>NUCLEOTIDE SEQUENCE</scope>
    <source>
        <strain evidence="1">SING2019-196</strain>
    </source>
</reference>
<protein>
    <submittedName>
        <fullName evidence="1">Uncharacterized protein</fullName>
    </submittedName>
</protein>
<dbReference type="AlphaFoldDB" id="A0AAD3S813"/>
<evidence type="ECO:0000313" key="1">
    <source>
        <dbReference type="EMBL" id="GMH06243.1"/>
    </source>
</evidence>
<dbReference type="Proteomes" id="UP001279734">
    <property type="component" value="Unassembled WGS sequence"/>
</dbReference>
<dbReference type="EMBL" id="BSYO01000006">
    <property type="protein sequence ID" value="GMH06243.1"/>
    <property type="molecule type" value="Genomic_DNA"/>
</dbReference>
<proteinExistence type="predicted"/>
<organism evidence="1 2">
    <name type="scientific">Nepenthes gracilis</name>
    <name type="common">Slender pitcher plant</name>
    <dbReference type="NCBI Taxonomy" id="150966"/>
    <lineage>
        <taxon>Eukaryota</taxon>
        <taxon>Viridiplantae</taxon>
        <taxon>Streptophyta</taxon>
        <taxon>Embryophyta</taxon>
        <taxon>Tracheophyta</taxon>
        <taxon>Spermatophyta</taxon>
        <taxon>Magnoliopsida</taxon>
        <taxon>eudicotyledons</taxon>
        <taxon>Gunneridae</taxon>
        <taxon>Pentapetalae</taxon>
        <taxon>Caryophyllales</taxon>
        <taxon>Nepenthaceae</taxon>
        <taxon>Nepenthes</taxon>
    </lineage>
</organism>
<accession>A0AAD3S813</accession>
<name>A0AAD3S813_NEPGR</name>
<evidence type="ECO:0000313" key="2">
    <source>
        <dbReference type="Proteomes" id="UP001279734"/>
    </source>
</evidence>
<comment type="caution">
    <text evidence="1">The sequence shown here is derived from an EMBL/GenBank/DDBJ whole genome shotgun (WGS) entry which is preliminary data.</text>
</comment>
<keyword evidence="2" id="KW-1185">Reference proteome</keyword>